<feature type="compositionally biased region" description="Basic and acidic residues" evidence="1">
    <location>
        <begin position="42"/>
        <end position="55"/>
    </location>
</feature>
<accession>A0A1Z4GJB2</accession>
<proteinExistence type="predicted"/>
<evidence type="ECO:0000313" key="2">
    <source>
        <dbReference type="EMBL" id="BAY17601.1"/>
    </source>
</evidence>
<evidence type="ECO:0000256" key="1">
    <source>
        <dbReference type="SAM" id="MobiDB-lite"/>
    </source>
</evidence>
<protein>
    <submittedName>
        <fullName evidence="2">Uncharacterized protein</fullName>
    </submittedName>
</protein>
<organism evidence="2 3">
    <name type="scientific">Anabaenopsis circularis NIES-21</name>
    <dbReference type="NCBI Taxonomy" id="1085406"/>
    <lineage>
        <taxon>Bacteria</taxon>
        <taxon>Bacillati</taxon>
        <taxon>Cyanobacteriota</taxon>
        <taxon>Cyanophyceae</taxon>
        <taxon>Nostocales</taxon>
        <taxon>Nodulariaceae</taxon>
        <taxon>Anabaenopsis</taxon>
    </lineage>
</organism>
<evidence type="ECO:0000313" key="3">
    <source>
        <dbReference type="Proteomes" id="UP000218287"/>
    </source>
</evidence>
<dbReference type="AlphaFoldDB" id="A0A1Z4GJB2"/>
<feature type="region of interest" description="Disordered" evidence="1">
    <location>
        <begin position="34"/>
        <end position="55"/>
    </location>
</feature>
<keyword evidence="3" id="KW-1185">Reference proteome</keyword>
<reference evidence="2 3" key="1">
    <citation type="submission" date="2017-06" db="EMBL/GenBank/DDBJ databases">
        <title>Genome sequencing of cyanobaciteial culture collection at National Institute for Environmental Studies (NIES).</title>
        <authorList>
            <person name="Hirose Y."/>
            <person name="Shimura Y."/>
            <person name="Fujisawa T."/>
            <person name="Nakamura Y."/>
            <person name="Kawachi M."/>
        </authorList>
    </citation>
    <scope>NUCLEOTIDE SEQUENCE [LARGE SCALE GENOMIC DNA]</scope>
    <source>
        <strain evidence="2 3">NIES-21</strain>
    </source>
</reference>
<gene>
    <name evidence="2" type="ORF">NIES21_34410</name>
</gene>
<dbReference type="EMBL" id="AP018174">
    <property type="protein sequence ID" value="BAY17601.1"/>
    <property type="molecule type" value="Genomic_DNA"/>
</dbReference>
<name>A0A1Z4GJB2_9CYAN</name>
<dbReference type="Proteomes" id="UP000218287">
    <property type="component" value="Chromosome"/>
</dbReference>
<sequence>MDTILMLILSAFLGWAVEKSADAVFNFVMRCLRSDPNSNQQNDKRDDEPELTPDK</sequence>